<dbReference type="Proteomes" id="UP000824469">
    <property type="component" value="Unassembled WGS sequence"/>
</dbReference>
<dbReference type="EMBL" id="JAHRHJ020000001">
    <property type="protein sequence ID" value="KAH9330140.1"/>
    <property type="molecule type" value="Genomic_DNA"/>
</dbReference>
<evidence type="ECO:0000313" key="2">
    <source>
        <dbReference type="Proteomes" id="UP000824469"/>
    </source>
</evidence>
<keyword evidence="2" id="KW-1185">Reference proteome</keyword>
<proteinExistence type="predicted"/>
<feature type="non-terminal residue" evidence="1">
    <location>
        <position position="1"/>
    </location>
</feature>
<accession>A0AA38LPR9</accession>
<dbReference type="AlphaFoldDB" id="A0AA38LPR9"/>
<name>A0AA38LPR9_TAXCH</name>
<sequence>GRGRTGLELGRSHHRMWFVMLKGAFRNVEELFSERRGLGRLPCCPQRGFGVVILDEAASCCRRRVTSTFIGC</sequence>
<evidence type="ECO:0000313" key="1">
    <source>
        <dbReference type="EMBL" id="KAH9330140.1"/>
    </source>
</evidence>
<comment type="caution">
    <text evidence="1">The sequence shown here is derived from an EMBL/GenBank/DDBJ whole genome shotgun (WGS) entry which is preliminary data.</text>
</comment>
<organism evidence="1 2">
    <name type="scientific">Taxus chinensis</name>
    <name type="common">Chinese yew</name>
    <name type="synonym">Taxus wallichiana var. chinensis</name>
    <dbReference type="NCBI Taxonomy" id="29808"/>
    <lineage>
        <taxon>Eukaryota</taxon>
        <taxon>Viridiplantae</taxon>
        <taxon>Streptophyta</taxon>
        <taxon>Embryophyta</taxon>
        <taxon>Tracheophyta</taxon>
        <taxon>Spermatophyta</taxon>
        <taxon>Pinopsida</taxon>
        <taxon>Pinidae</taxon>
        <taxon>Conifers II</taxon>
        <taxon>Cupressales</taxon>
        <taxon>Taxaceae</taxon>
        <taxon>Taxus</taxon>
    </lineage>
</organism>
<gene>
    <name evidence="1" type="ORF">KI387_002248</name>
</gene>
<feature type="non-terminal residue" evidence="1">
    <location>
        <position position="72"/>
    </location>
</feature>
<protein>
    <submittedName>
        <fullName evidence="1">Uncharacterized protein</fullName>
    </submittedName>
</protein>
<reference evidence="1 2" key="1">
    <citation type="journal article" date="2021" name="Nat. Plants">
        <title>The Taxus genome provides insights into paclitaxel biosynthesis.</title>
        <authorList>
            <person name="Xiong X."/>
            <person name="Gou J."/>
            <person name="Liao Q."/>
            <person name="Li Y."/>
            <person name="Zhou Q."/>
            <person name="Bi G."/>
            <person name="Li C."/>
            <person name="Du R."/>
            <person name="Wang X."/>
            <person name="Sun T."/>
            <person name="Guo L."/>
            <person name="Liang H."/>
            <person name="Lu P."/>
            <person name="Wu Y."/>
            <person name="Zhang Z."/>
            <person name="Ro D.K."/>
            <person name="Shang Y."/>
            <person name="Huang S."/>
            <person name="Yan J."/>
        </authorList>
    </citation>
    <scope>NUCLEOTIDE SEQUENCE [LARGE SCALE GENOMIC DNA]</scope>
    <source>
        <strain evidence="1">Ta-2019</strain>
    </source>
</reference>